<comment type="caution">
    <text evidence="1">The sequence shown here is derived from an EMBL/GenBank/DDBJ whole genome shotgun (WGS) entry which is preliminary data.</text>
</comment>
<evidence type="ECO:0000313" key="2">
    <source>
        <dbReference type="Proteomes" id="UP000238655"/>
    </source>
</evidence>
<sequence length="86" mass="8963">MTSETTMQGSTDIGMLRGALQEAEDELCALGDTLVNEGWDTTTTLTLNVVRIALYGNDGAGQGVDKFEGARQALNDVRAAEAAAGN</sequence>
<dbReference type="AlphaFoldDB" id="A0A2S5DMG6"/>
<gene>
    <name evidence="1" type="ORF">C3743_39480</name>
</gene>
<proteinExistence type="predicted"/>
<evidence type="ECO:0000313" key="1">
    <source>
        <dbReference type="EMBL" id="POZ80296.1"/>
    </source>
</evidence>
<dbReference type="EMBL" id="PQVP01000005">
    <property type="protein sequence ID" value="POZ80296.1"/>
    <property type="molecule type" value="Genomic_DNA"/>
</dbReference>
<protein>
    <submittedName>
        <fullName evidence="1">Uncharacterized protein</fullName>
    </submittedName>
</protein>
<accession>A0A2S5DMG6</accession>
<name>A0A2S5DMG6_9BURK</name>
<organism evidence="1 2">
    <name type="scientific">Burkholderia contaminans</name>
    <dbReference type="NCBI Taxonomy" id="488447"/>
    <lineage>
        <taxon>Bacteria</taxon>
        <taxon>Pseudomonadati</taxon>
        <taxon>Pseudomonadota</taxon>
        <taxon>Betaproteobacteria</taxon>
        <taxon>Burkholderiales</taxon>
        <taxon>Burkholderiaceae</taxon>
        <taxon>Burkholderia</taxon>
        <taxon>Burkholderia cepacia complex</taxon>
    </lineage>
</organism>
<reference evidence="1 2" key="1">
    <citation type="submission" date="2018-01" db="EMBL/GenBank/DDBJ databases">
        <title>Successful Treatment of Persistent Burkholderia cepacia Bacteremia with Ceftazidime-Avibactam.</title>
        <authorList>
            <person name="Tamma P."/>
            <person name="Fan Y."/>
            <person name="Bergman Y."/>
            <person name="Sick-Samuels A."/>
            <person name="Hsu A."/>
            <person name="Timp W."/>
            <person name="Simner P."/>
        </authorList>
    </citation>
    <scope>NUCLEOTIDE SEQUENCE [LARGE SCALE GENOMIC DNA]</scope>
    <source>
        <strain evidence="1 2">170816</strain>
    </source>
</reference>
<dbReference type="Proteomes" id="UP000238655">
    <property type="component" value="Unassembled WGS sequence"/>
</dbReference>